<gene>
    <name evidence="20" type="ORF">BV898_14215</name>
</gene>
<dbReference type="InterPro" id="IPR014729">
    <property type="entry name" value="Rossmann-like_a/b/a_fold"/>
</dbReference>
<evidence type="ECO:0000256" key="5">
    <source>
        <dbReference type="ARBA" id="ARBA00022723"/>
    </source>
</evidence>
<comment type="catalytic activity">
    <reaction evidence="15">
        <text>2 L-cysteine = S-sulfanyl-L-cysteine + L-alanine</text>
        <dbReference type="Rhea" id="RHEA:78543"/>
        <dbReference type="ChEBI" id="CHEBI:35235"/>
        <dbReference type="ChEBI" id="CHEBI:57972"/>
        <dbReference type="ChEBI" id="CHEBI:58591"/>
    </reaction>
    <physiologicalReaction direction="left-to-right" evidence="15">
        <dbReference type="Rhea" id="RHEA:78544"/>
    </physiologicalReaction>
</comment>
<proteinExistence type="inferred from homology"/>
<evidence type="ECO:0000256" key="18">
    <source>
        <dbReference type="ARBA" id="ARBA00049046"/>
    </source>
</evidence>
<evidence type="ECO:0000256" key="3">
    <source>
        <dbReference type="ARBA" id="ARBA00012832"/>
    </source>
</evidence>
<evidence type="ECO:0000256" key="12">
    <source>
        <dbReference type="ARBA" id="ARBA00043868"/>
    </source>
</evidence>
<dbReference type="GO" id="GO:0004817">
    <property type="term" value="F:cysteine-tRNA ligase activity"/>
    <property type="evidence" value="ECO:0007669"/>
    <property type="project" value="UniProtKB-EC"/>
</dbReference>
<comment type="similarity">
    <text evidence="2">Belongs to the class-I aminoacyl-tRNA synthetase family.</text>
</comment>
<evidence type="ECO:0000256" key="6">
    <source>
        <dbReference type="ARBA" id="ARBA00022741"/>
    </source>
</evidence>
<dbReference type="OrthoDB" id="438179at2759"/>
<evidence type="ECO:0000256" key="15">
    <source>
        <dbReference type="ARBA" id="ARBA00047548"/>
    </source>
</evidence>
<evidence type="ECO:0000256" key="4">
    <source>
        <dbReference type="ARBA" id="ARBA00022598"/>
    </source>
</evidence>
<evidence type="ECO:0000256" key="13">
    <source>
        <dbReference type="ARBA" id="ARBA00045476"/>
    </source>
</evidence>
<evidence type="ECO:0000256" key="14">
    <source>
        <dbReference type="ARBA" id="ARBA00047499"/>
    </source>
</evidence>
<evidence type="ECO:0000256" key="1">
    <source>
        <dbReference type="ARBA" id="ARBA00001947"/>
    </source>
</evidence>
<comment type="catalytic activity">
    <reaction evidence="14">
        <text>S-disulfanyl-L-cysteine + tRNA(Cys) + ATP = (S)-disulfanyl-L-cysteinyl-tRNA(Cys) + AMP + diphosphate</text>
        <dbReference type="Rhea" id="RHEA:78651"/>
        <dbReference type="Rhea" id="RHEA-COMP:9661"/>
        <dbReference type="Rhea" id="RHEA-COMP:19120"/>
        <dbReference type="ChEBI" id="CHEBI:30616"/>
        <dbReference type="ChEBI" id="CHEBI:33019"/>
        <dbReference type="ChEBI" id="CHEBI:78442"/>
        <dbReference type="ChEBI" id="CHEBI:229465"/>
        <dbReference type="ChEBI" id="CHEBI:229521"/>
        <dbReference type="ChEBI" id="CHEBI:456215"/>
    </reaction>
    <physiologicalReaction direction="left-to-right" evidence="14">
        <dbReference type="Rhea" id="RHEA:78652"/>
    </physiologicalReaction>
</comment>
<dbReference type="Proteomes" id="UP000192578">
    <property type="component" value="Unassembled WGS sequence"/>
</dbReference>
<comment type="catalytic activity">
    <reaction evidence="18">
        <text>tRNA(Cys) + L-cysteine + ATP = L-cysteinyl-tRNA(Cys) + AMP + diphosphate</text>
        <dbReference type="Rhea" id="RHEA:17773"/>
        <dbReference type="Rhea" id="RHEA-COMP:9661"/>
        <dbReference type="Rhea" id="RHEA-COMP:9679"/>
        <dbReference type="ChEBI" id="CHEBI:30616"/>
        <dbReference type="ChEBI" id="CHEBI:33019"/>
        <dbReference type="ChEBI" id="CHEBI:35235"/>
        <dbReference type="ChEBI" id="CHEBI:78442"/>
        <dbReference type="ChEBI" id="CHEBI:78517"/>
        <dbReference type="ChEBI" id="CHEBI:456215"/>
        <dbReference type="EC" id="6.1.1.16"/>
    </reaction>
    <physiologicalReaction direction="right-to-left" evidence="18">
        <dbReference type="Rhea" id="RHEA:17775"/>
    </physiologicalReaction>
</comment>
<comment type="catalytic activity">
    <reaction evidence="16">
        <text>S-sulfanyl-L-cysteine + L-cysteine = S-disulfanyl-L-cysteine + L-alanine</text>
        <dbReference type="Rhea" id="RHEA:78627"/>
        <dbReference type="ChEBI" id="CHEBI:35235"/>
        <dbReference type="ChEBI" id="CHEBI:57972"/>
        <dbReference type="ChEBI" id="CHEBI:58591"/>
        <dbReference type="ChEBI" id="CHEBI:229465"/>
    </reaction>
    <physiologicalReaction direction="left-to-right" evidence="16">
        <dbReference type="Rhea" id="RHEA:78628"/>
    </physiologicalReaction>
</comment>
<keyword evidence="10" id="KW-0030">Aminoacyl-tRNA synthetase</keyword>
<feature type="domain" description="tRNA synthetases class I catalytic" evidence="19">
    <location>
        <begin position="68"/>
        <end position="355"/>
    </location>
</feature>
<dbReference type="SUPFAM" id="SSF52374">
    <property type="entry name" value="Nucleotidylyl transferase"/>
    <property type="match status" value="1"/>
</dbReference>
<dbReference type="EMBL" id="MTYJ01000170">
    <property type="protein sequence ID" value="OQV11485.1"/>
    <property type="molecule type" value="Genomic_DNA"/>
</dbReference>
<evidence type="ECO:0000256" key="17">
    <source>
        <dbReference type="ARBA" id="ARBA00048609"/>
    </source>
</evidence>
<dbReference type="GO" id="GO:0006423">
    <property type="term" value="P:cysteinyl-tRNA aminoacylation"/>
    <property type="evidence" value="ECO:0007669"/>
    <property type="project" value="InterPro"/>
</dbReference>
<dbReference type="GO" id="GO:0046872">
    <property type="term" value="F:metal ion binding"/>
    <property type="evidence" value="ECO:0007669"/>
    <property type="project" value="UniProtKB-KW"/>
</dbReference>
<keyword evidence="8" id="KW-0067">ATP-binding</keyword>
<dbReference type="CDD" id="cd00672">
    <property type="entry name" value="CysRS_core"/>
    <property type="match status" value="1"/>
</dbReference>
<protein>
    <recommendedName>
        <fullName evidence="3">cysteine--tRNA ligase</fullName>
        <ecNumber evidence="3">6.1.1.16</ecNumber>
    </recommendedName>
    <alternativeName>
        <fullName evidence="11">Cysteinyl-tRNA synthetase</fullName>
    </alternativeName>
</protein>
<dbReference type="Gene3D" id="1.20.120.1910">
    <property type="entry name" value="Cysteine-tRNA ligase, C-terminal anti-codon recognition domain"/>
    <property type="match status" value="1"/>
</dbReference>
<dbReference type="NCBIfam" id="TIGR00435">
    <property type="entry name" value="cysS"/>
    <property type="match status" value="1"/>
</dbReference>
<evidence type="ECO:0000256" key="11">
    <source>
        <dbReference type="ARBA" id="ARBA00031499"/>
    </source>
</evidence>
<evidence type="ECO:0000256" key="7">
    <source>
        <dbReference type="ARBA" id="ARBA00022833"/>
    </source>
</evidence>
<dbReference type="Gene3D" id="3.40.50.620">
    <property type="entry name" value="HUPs"/>
    <property type="match status" value="1"/>
</dbReference>
<dbReference type="InterPro" id="IPR015803">
    <property type="entry name" value="Cys-tRNA-ligase"/>
</dbReference>
<keyword evidence="5" id="KW-0479">Metal-binding</keyword>
<evidence type="ECO:0000259" key="19">
    <source>
        <dbReference type="Pfam" id="PF01406"/>
    </source>
</evidence>
<dbReference type="SUPFAM" id="SSF47323">
    <property type="entry name" value="Anticodon-binding domain of a subclass of class I aminoacyl-tRNA synthetases"/>
    <property type="match status" value="1"/>
</dbReference>
<dbReference type="InterPro" id="IPR024909">
    <property type="entry name" value="Cys-tRNA/MSH_ligase"/>
</dbReference>
<accession>A0A1W0W8F7</accession>
<dbReference type="PRINTS" id="PR00983">
    <property type="entry name" value="TRNASYNTHCYS"/>
</dbReference>
<dbReference type="GO" id="GO:0005737">
    <property type="term" value="C:cytoplasm"/>
    <property type="evidence" value="ECO:0007669"/>
    <property type="project" value="TreeGrafter"/>
</dbReference>
<keyword evidence="9" id="KW-0648">Protein biosynthesis</keyword>
<name>A0A1W0W8F7_HYPEX</name>
<keyword evidence="6" id="KW-0547">Nucleotide-binding</keyword>
<organism evidence="20 21">
    <name type="scientific">Hypsibius exemplaris</name>
    <name type="common">Freshwater tardigrade</name>
    <dbReference type="NCBI Taxonomy" id="2072580"/>
    <lineage>
        <taxon>Eukaryota</taxon>
        <taxon>Metazoa</taxon>
        <taxon>Ecdysozoa</taxon>
        <taxon>Tardigrada</taxon>
        <taxon>Eutardigrada</taxon>
        <taxon>Parachela</taxon>
        <taxon>Hypsibioidea</taxon>
        <taxon>Hypsibiidae</taxon>
        <taxon>Hypsibius</taxon>
    </lineage>
</organism>
<dbReference type="AlphaFoldDB" id="A0A1W0W8F7"/>
<dbReference type="Pfam" id="PF01406">
    <property type="entry name" value="tRNA-synt_1e"/>
    <property type="match status" value="1"/>
</dbReference>
<comment type="catalytic activity">
    <reaction evidence="17">
        <text>S-sulfanyl-L-cysteine + tRNA(Cys) + ATP = (S)-sulfanyl-L-cysteinyl-tRNA(Cys) + AMP + diphosphate</text>
        <dbReference type="Rhea" id="RHEA:78647"/>
        <dbReference type="Rhea" id="RHEA-COMP:9661"/>
        <dbReference type="Rhea" id="RHEA-COMP:19119"/>
        <dbReference type="ChEBI" id="CHEBI:30616"/>
        <dbReference type="ChEBI" id="CHEBI:33019"/>
        <dbReference type="ChEBI" id="CHEBI:58591"/>
        <dbReference type="ChEBI" id="CHEBI:78442"/>
        <dbReference type="ChEBI" id="CHEBI:229520"/>
        <dbReference type="ChEBI" id="CHEBI:456215"/>
    </reaction>
    <physiologicalReaction direction="left-to-right" evidence="17">
        <dbReference type="Rhea" id="RHEA:78648"/>
    </physiologicalReaction>
</comment>
<sequence>MKGAADPCLISSCLRNAFHQRIPHFLPNPRRLSSSPANSSAENLSVTQVVTNSLTRTKEAISMANPPVLRWYSCGPTVYDSAHLGHAYSFMQFDLIRRVLEDYRGLNVVQVMNITDIDDKIIHKANQLKMDWREVARNYEDEFREEMRSLGIKPPTITARITSFLPQIVGFTQKLIDSGMAYVAPSGSVYFSQEKYGRASKFIKSSTPEGFDKSEKKSGADFALWKGAKAGEPSWPVPFSPVPGRPGWHIECSTVASHFFGSSVDLHSGGIDLMFPHHENEEAQCCAHHGVDNWAGQWIHAGHLLAPNATKMSKSDRNFITIRSYLERSTSDQFRMYCMRHHYRSNCTFDDEEIRISSDLISKFTNFCNLVDAYLNGVVPASCSSVEEPEILQQIRETERQIDSCLADDFSYPFALQALSELVSICHRQLAPLRKSTVTSATSYSAMAAAANLTETFFRSAGLVLPTKRNAEARTATAAGSSPEAMALPKVMDAVLDFRSVVRGAGLSMRKETPALSKEMLGACDGLRDRLQRSGVRVKDLGGGSTWELEQQVPVKVSAETGSKVGSVKSP</sequence>
<evidence type="ECO:0000256" key="16">
    <source>
        <dbReference type="ARBA" id="ARBA00047731"/>
    </source>
</evidence>
<evidence type="ECO:0000256" key="8">
    <source>
        <dbReference type="ARBA" id="ARBA00022840"/>
    </source>
</evidence>
<dbReference type="PANTHER" id="PTHR10890">
    <property type="entry name" value="CYSTEINYL-TRNA SYNTHETASE"/>
    <property type="match status" value="1"/>
</dbReference>
<dbReference type="InterPro" id="IPR009080">
    <property type="entry name" value="tRNAsynth_Ia_anticodon-bd"/>
</dbReference>
<comment type="function">
    <text evidence="12">Mitochondrial cysteine-specific aminoacyl-tRNA synthetase that catalyzes the ATP-dependent ligation of cysteine to tRNA(Cys).</text>
</comment>
<dbReference type="GO" id="GO:0005524">
    <property type="term" value="F:ATP binding"/>
    <property type="evidence" value="ECO:0007669"/>
    <property type="project" value="UniProtKB-KW"/>
</dbReference>
<dbReference type="PANTHER" id="PTHR10890:SF27">
    <property type="entry name" value="CYSTEINE--TRNA LIGASE, MITOCHONDRIAL-RELATED"/>
    <property type="match status" value="1"/>
</dbReference>
<comment type="cofactor">
    <cofactor evidence="1">
        <name>Zn(2+)</name>
        <dbReference type="ChEBI" id="CHEBI:29105"/>
    </cofactor>
</comment>
<dbReference type="HAMAP" id="MF_00041">
    <property type="entry name" value="Cys_tRNA_synth"/>
    <property type="match status" value="1"/>
</dbReference>
<evidence type="ECO:0000256" key="2">
    <source>
        <dbReference type="ARBA" id="ARBA00005594"/>
    </source>
</evidence>
<keyword evidence="21" id="KW-1185">Reference proteome</keyword>
<comment type="caution">
    <text evidence="20">The sequence shown here is derived from an EMBL/GenBank/DDBJ whole genome shotgun (WGS) entry which is preliminary data.</text>
</comment>
<evidence type="ECO:0000313" key="20">
    <source>
        <dbReference type="EMBL" id="OQV11485.1"/>
    </source>
</evidence>
<dbReference type="EC" id="6.1.1.16" evidence="3"/>
<keyword evidence="7" id="KW-0862">Zinc</keyword>
<evidence type="ECO:0000256" key="10">
    <source>
        <dbReference type="ARBA" id="ARBA00023146"/>
    </source>
</evidence>
<dbReference type="InterPro" id="IPR032678">
    <property type="entry name" value="tRNA-synt_1_cat_dom"/>
</dbReference>
<evidence type="ECO:0000313" key="21">
    <source>
        <dbReference type="Proteomes" id="UP000192578"/>
    </source>
</evidence>
<keyword evidence="4 20" id="KW-0436">Ligase</keyword>
<reference evidence="21" key="1">
    <citation type="submission" date="2017-01" db="EMBL/GenBank/DDBJ databases">
        <title>Comparative genomics of anhydrobiosis in the tardigrade Hypsibius dujardini.</title>
        <authorList>
            <person name="Yoshida Y."/>
            <person name="Koutsovoulos G."/>
            <person name="Laetsch D."/>
            <person name="Stevens L."/>
            <person name="Kumar S."/>
            <person name="Horikawa D."/>
            <person name="Ishino K."/>
            <person name="Komine S."/>
            <person name="Tomita M."/>
            <person name="Blaxter M."/>
            <person name="Arakawa K."/>
        </authorList>
    </citation>
    <scope>NUCLEOTIDE SEQUENCE [LARGE SCALE GENOMIC DNA]</scope>
    <source>
        <strain evidence="21">Z151</strain>
    </source>
</reference>
<comment type="function">
    <text evidence="13">In addition to its role as an aminoacyl-tRNA synthetase, has also cysteine persulfide synthase activity. Produces reactive persulfide species such as cysteine persulfide (CysSSH) from substrate cysteine and mediate direct incorporation of CysSSH into proteins during translations, resulting in protein persulfides and polysulfides. CysSSHs behave as potent antioxidants and cellular protectants.</text>
</comment>
<evidence type="ECO:0000256" key="9">
    <source>
        <dbReference type="ARBA" id="ARBA00022917"/>
    </source>
</evidence>